<sequence length="21" mass="2499">MNQNEHKVKLCQAMKIPDEQN</sequence>
<evidence type="ECO:0000313" key="1">
    <source>
        <dbReference type="EMBL" id="JAD48041.1"/>
    </source>
</evidence>
<reference evidence="1" key="2">
    <citation type="journal article" date="2015" name="Data Brief">
        <title>Shoot transcriptome of the giant reed, Arundo donax.</title>
        <authorList>
            <person name="Barrero R.A."/>
            <person name="Guerrero F.D."/>
            <person name="Moolhuijzen P."/>
            <person name="Goolsby J.A."/>
            <person name="Tidwell J."/>
            <person name="Bellgard S.E."/>
            <person name="Bellgard M.I."/>
        </authorList>
    </citation>
    <scope>NUCLEOTIDE SEQUENCE</scope>
    <source>
        <tissue evidence="1">Shoot tissue taken approximately 20 cm above the soil surface</tissue>
    </source>
</reference>
<reference evidence="1" key="1">
    <citation type="submission" date="2014-09" db="EMBL/GenBank/DDBJ databases">
        <authorList>
            <person name="Magalhaes I.L.F."/>
            <person name="Oliveira U."/>
            <person name="Santos F.R."/>
            <person name="Vidigal T.H.D.A."/>
            <person name="Brescovit A.D."/>
            <person name="Santos A.J."/>
        </authorList>
    </citation>
    <scope>NUCLEOTIDE SEQUENCE</scope>
    <source>
        <tissue evidence="1">Shoot tissue taken approximately 20 cm above the soil surface</tissue>
    </source>
</reference>
<dbReference type="EMBL" id="GBRH01249854">
    <property type="protein sequence ID" value="JAD48041.1"/>
    <property type="molecule type" value="Transcribed_RNA"/>
</dbReference>
<name>A0A0A9AAD4_ARUDO</name>
<proteinExistence type="predicted"/>
<dbReference type="AlphaFoldDB" id="A0A0A9AAD4"/>
<accession>A0A0A9AAD4</accession>
<protein>
    <submittedName>
        <fullName evidence="1">Uncharacterized protein</fullName>
    </submittedName>
</protein>
<organism evidence="1">
    <name type="scientific">Arundo donax</name>
    <name type="common">Giant reed</name>
    <name type="synonym">Donax arundinaceus</name>
    <dbReference type="NCBI Taxonomy" id="35708"/>
    <lineage>
        <taxon>Eukaryota</taxon>
        <taxon>Viridiplantae</taxon>
        <taxon>Streptophyta</taxon>
        <taxon>Embryophyta</taxon>
        <taxon>Tracheophyta</taxon>
        <taxon>Spermatophyta</taxon>
        <taxon>Magnoliopsida</taxon>
        <taxon>Liliopsida</taxon>
        <taxon>Poales</taxon>
        <taxon>Poaceae</taxon>
        <taxon>PACMAD clade</taxon>
        <taxon>Arundinoideae</taxon>
        <taxon>Arundineae</taxon>
        <taxon>Arundo</taxon>
    </lineage>
</organism>